<dbReference type="PROSITE" id="PS51257">
    <property type="entry name" value="PROKAR_LIPOPROTEIN"/>
    <property type="match status" value="1"/>
</dbReference>
<dbReference type="Pfam" id="PF01547">
    <property type="entry name" value="SBP_bac_1"/>
    <property type="match status" value="1"/>
</dbReference>
<dbReference type="STRING" id="531814.SAMN04487944_112121"/>
<dbReference type="EMBL" id="FOGL01000012">
    <property type="protein sequence ID" value="SER91239.1"/>
    <property type="molecule type" value="Genomic_DNA"/>
</dbReference>
<accession>A0A1H9T3A6</accession>
<dbReference type="AlphaFoldDB" id="A0A1H9T3A6"/>
<dbReference type="Proteomes" id="UP000199687">
    <property type="component" value="Unassembled WGS sequence"/>
</dbReference>
<sequence length="443" mass="48989">MRGNWTKILFTLSFIVLFVLTACGGGSETSSGSEENESGSESAEKTIEFMHLWPEGSSKQHFEIVNGIIDEFEQDNPDVKVEVEILGNEQYKEKLKVLSTSNELPDVGMAWPAGFLEPYVSGNMFAPLDDILEGPLKDKFVAGTAEAYQIDGSTYSLPLELNITPIYYNKRIFDENGVEVPTTYEELKTAIQTLADNGVTPVALGNKDRWTGSMWYMYLADRIGGPETLNKAIDRTGSFEDPALIQAAEEIQELVEMGAFINGFNGLGNDEAKGYFINEQAAMYLMATWDLPEWTTNEDNPQEFRDSVEYMKFPEVEGGEGDINSYVGGPGVGLFVAENSDVKEEAKDFVAFFVEKWGEKSVTDAGVIPATKVDTEGIELPQMYIDILNDLNEASNLTLYADVQMSPSVAEVHLDMIQALFGEAVTPEEFAKEQEAALAEEEE</sequence>
<gene>
    <name evidence="1" type="ORF">SAMN04487944_112121</name>
</gene>
<dbReference type="OrthoDB" id="9798191at2"/>
<dbReference type="PANTHER" id="PTHR43649">
    <property type="entry name" value="ARABINOSE-BINDING PROTEIN-RELATED"/>
    <property type="match status" value="1"/>
</dbReference>
<dbReference type="PANTHER" id="PTHR43649:SF14">
    <property type="entry name" value="BLR3389 PROTEIN"/>
    <property type="match status" value="1"/>
</dbReference>
<dbReference type="InterPro" id="IPR050490">
    <property type="entry name" value="Bact_solute-bd_prot1"/>
</dbReference>
<evidence type="ECO:0000313" key="1">
    <source>
        <dbReference type="EMBL" id="SER91239.1"/>
    </source>
</evidence>
<dbReference type="InterPro" id="IPR006059">
    <property type="entry name" value="SBP"/>
</dbReference>
<dbReference type="SUPFAM" id="SSF53850">
    <property type="entry name" value="Periplasmic binding protein-like II"/>
    <property type="match status" value="1"/>
</dbReference>
<name>A0A1H9T3A6_9BACI</name>
<protein>
    <submittedName>
        <fullName evidence="1">Carbohydrate ABC transporter substrate-binding protein, CUT1 family (TC 3.A.1.1.-)</fullName>
    </submittedName>
</protein>
<dbReference type="Gene3D" id="3.40.190.10">
    <property type="entry name" value="Periplasmic binding protein-like II"/>
    <property type="match status" value="2"/>
</dbReference>
<evidence type="ECO:0000313" key="2">
    <source>
        <dbReference type="Proteomes" id="UP000199687"/>
    </source>
</evidence>
<keyword evidence="2" id="KW-1185">Reference proteome</keyword>
<proteinExistence type="predicted"/>
<reference evidence="1 2" key="1">
    <citation type="submission" date="2016-10" db="EMBL/GenBank/DDBJ databases">
        <authorList>
            <person name="de Groot N.N."/>
        </authorList>
    </citation>
    <scope>NUCLEOTIDE SEQUENCE [LARGE SCALE GENOMIC DNA]</scope>
    <source>
        <strain evidence="1 2">CGMCC 1.7727</strain>
    </source>
</reference>
<dbReference type="RefSeq" id="WP_089741636.1">
    <property type="nucleotide sequence ID" value="NZ_FOGL01000012.1"/>
</dbReference>
<organism evidence="1 2">
    <name type="scientific">Gracilibacillus ureilyticus</name>
    <dbReference type="NCBI Taxonomy" id="531814"/>
    <lineage>
        <taxon>Bacteria</taxon>
        <taxon>Bacillati</taxon>
        <taxon>Bacillota</taxon>
        <taxon>Bacilli</taxon>
        <taxon>Bacillales</taxon>
        <taxon>Bacillaceae</taxon>
        <taxon>Gracilibacillus</taxon>
    </lineage>
</organism>